<protein>
    <recommendedName>
        <fullName evidence="3">ETS domain-containing protein</fullName>
    </recommendedName>
</protein>
<dbReference type="GO" id="GO:0006357">
    <property type="term" value="P:regulation of transcription by RNA polymerase II"/>
    <property type="evidence" value="ECO:0000318"/>
    <property type="project" value="GO_Central"/>
</dbReference>
<dbReference type="InterPro" id="IPR000418">
    <property type="entry name" value="Ets_dom"/>
</dbReference>
<evidence type="ECO:0000313" key="5">
    <source>
        <dbReference type="EnsemblMetazoa" id="HelroP64381"/>
    </source>
</evidence>
<dbReference type="eggNOG" id="KOG3804">
    <property type="taxonomic scope" value="Eukaryota"/>
</dbReference>
<dbReference type="EnsemblMetazoa" id="HelroT64381">
    <property type="protein sequence ID" value="HelroP64381"/>
    <property type="gene ID" value="HelroG64381"/>
</dbReference>
<dbReference type="InterPro" id="IPR036390">
    <property type="entry name" value="WH_DNA-bd_sf"/>
</dbReference>
<evidence type="ECO:0000313" key="4">
    <source>
        <dbReference type="EMBL" id="ESO06402.1"/>
    </source>
</evidence>
<reference evidence="6" key="1">
    <citation type="submission" date="2012-12" db="EMBL/GenBank/DDBJ databases">
        <authorList>
            <person name="Hellsten U."/>
            <person name="Grimwood J."/>
            <person name="Chapman J.A."/>
            <person name="Shapiro H."/>
            <person name="Aerts A."/>
            <person name="Otillar R.P."/>
            <person name="Terry A.Y."/>
            <person name="Boore J.L."/>
            <person name="Simakov O."/>
            <person name="Marletaz F."/>
            <person name="Cho S.-J."/>
            <person name="Edsinger-Gonzales E."/>
            <person name="Havlak P."/>
            <person name="Kuo D.-H."/>
            <person name="Larsson T."/>
            <person name="Lv J."/>
            <person name="Arendt D."/>
            <person name="Savage R."/>
            <person name="Osoegawa K."/>
            <person name="de Jong P."/>
            <person name="Lindberg D.R."/>
            <person name="Seaver E.C."/>
            <person name="Weisblat D.A."/>
            <person name="Putnam N.H."/>
            <person name="Grigoriev I.V."/>
            <person name="Rokhsar D.S."/>
        </authorList>
    </citation>
    <scope>NUCLEOTIDE SEQUENCE</scope>
</reference>
<dbReference type="Pfam" id="PF00178">
    <property type="entry name" value="Ets"/>
    <property type="match status" value="1"/>
</dbReference>
<keyword evidence="6" id="KW-1185">Reference proteome</keyword>
<feature type="domain" description="ETS" evidence="3">
    <location>
        <begin position="1"/>
        <end position="78"/>
    </location>
</feature>
<reference evidence="5" key="3">
    <citation type="submission" date="2015-06" db="UniProtKB">
        <authorList>
            <consortium name="EnsemblMetazoa"/>
        </authorList>
    </citation>
    <scope>IDENTIFICATION</scope>
</reference>
<dbReference type="InParanoid" id="T1FXU0"/>
<dbReference type="RefSeq" id="XP_009015770.1">
    <property type="nucleotide sequence ID" value="XM_009017522.1"/>
</dbReference>
<sequence length="78" mass="9153">LSNFMRDLLNNPQYNPSCVRWENKEQGIFRIISGKSKFVAELWGQIKNNSKMTFEKMGRSLRLVANEAWFFNFSDCLG</sequence>
<dbReference type="SMART" id="SM00413">
    <property type="entry name" value="ETS"/>
    <property type="match status" value="1"/>
</dbReference>
<dbReference type="STRING" id="6412.T1FXU0"/>
<dbReference type="AlphaFoldDB" id="T1FXU0"/>
<dbReference type="PANTHER" id="PTHR11849">
    <property type="entry name" value="ETS"/>
    <property type="match status" value="1"/>
</dbReference>
<comment type="similarity">
    <text evidence="1">Belongs to the ETS family.</text>
</comment>
<dbReference type="EMBL" id="AMQM01000622">
    <property type="status" value="NOT_ANNOTATED_CDS"/>
    <property type="molecule type" value="Genomic_DNA"/>
</dbReference>
<organism evidence="5 6">
    <name type="scientific">Helobdella robusta</name>
    <name type="common">Californian leech</name>
    <dbReference type="NCBI Taxonomy" id="6412"/>
    <lineage>
        <taxon>Eukaryota</taxon>
        <taxon>Metazoa</taxon>
        <taxon>Spiralia</taxon>
        <taxon>Lophotrochozoa</taxon>
        <taxon>Annelida</taxon>
        <taxon>Clitellata</taxon>
        <taxon>Hirudinea</taxon>
        <taxon>Rhynchobdellida</taxon>
        <taxon>Glossiphoniidae</taxon>
        <taxon>Helobdella</taxon>
    </lineage>
</organism>
<dbReference type="OrthoDB" id="5961210at2759"/>
<name>T1FXU0_HELRO</name>
<evidence type="ECO:0000256" key="2">
    <source>
        <dbReference type="ARBA" id="ARBA00023125"/>
    </source>
</evidence>
<gene>
    <name evidence="5" type="primary">20213638</name>
    <name evidence="4" type="ORF">HELRODRAFT_64381</name>
</gene>
<keyword evidence="2" id="KW-0238">DNA-binding</keyword>
<dbReference type="GO" id="GO:0030154">
    <property type="term" value="P:cell differentiation"/>
    <property type="evidence" value="ECO:0000318"/>
    <property type="project" value="GO_Central"/>
</dbReference>
<evidence type="ECO:0000256" key="1">
    <source>
        <dbReference type="ARBA" id="ARBA00005562"/>
    </source>
</evidence>
<proteinExistence type="inferred from homology"/>
<dbReference type="Proteomes" id="UP000015101">
    <property type="component" value="Unassembled WGS sequence"/>
</dbReference>
<reference evidence="4 6" key="2">
    <citation type="journal article" date="2013" name="Nature">
        <title>Insights into bilaterian evolution from three spiralian genomes.</title>
        <authorList>
            <person name="Simakov O."/>
            <person name="Marletaz F."/>
            <person name="Cho S.J."/>
            <person name="Edsinger-Gonzales E."/>
            <person name="Havlak P."/>
            <person name="Hellsten U."/>
            <person name="Kuo D.H."/>
            <person name="Larsson T."/>
            <person name="Lv J."/>
            <person name="Arendt D."/>
            <person name="Savage R."/>
            <person name="Osoegawa K."/>
            <person name="de Jong P."/>
            <person name="Grimwood J."/>
            <person name="Chapman J.A."/>
            <person name="Shapiro H."/>
            <person name="Aerts A."/>
            <person name="Otillar R.P."/>
            <person name="Terry A.Y."/>
            <person name="Boore J.L."/>
            <person name="Grigoriev I.V."/>
            <person name="Lindberg D.R."/>
            <person name="Seaver E.C."/>
            <person name="Weisblat D.A."/>
            <person name="Putnam N.H."/>
            <person name="Rokhsar D.S."/>
        </authorList>
    </citation>
    <scope>NUCLEOTIDE SEQUENCE</scope>
</reference>
<dbReference type="InterPro" id="IPR036388">
    <property type="entry name" value="WH-like_DNA-bd_sf"/>
</dbReference>
<dbReference type="GO" id="GO:0005634">
    <property type="term" value="C:nucleus"/>
    <property type="evidence" value="ECO:0000318"/>
    <property type="project" value="GO_Central"/>
</dbReference>
<dbReference type="KEGG" id="hro:HELRODRAFT_64381"/>
<dbReference type="HOGENOM" id="CLU_2628909_0_0_1"/>
<dbReference type="PANTHER" id="PTHR11849:SF190">
    <property type="entry name" value="ETS-DOMAIN PROTEIN"/>
    <property type="match status" value="1"/>
</dbReference>
<dbReference type="GO" id="GO:0043565">
    <property type="term" value="F:sequence-specific DNA binding"/>
    <property type="evidence" value="ECO:0007669"/>
    <property type="project" value="InterPro"/>
</dbReference>
<dbReference type="Gene3D" id="1.10.10.10">
    <property type="entry name" value="Winged helix-like DNA-binding domain superfamily/Winged helix DNA-binding domain"/>
    <property type="match status" value="1"/>
</dbReference>
<accession>T1FXU0</accession>
<dbReference type="EMBL" id="KB096324">
    <property type="protein sequence ID" value="ESO06402.1"/>
    <property type="molecule type" value="Genomic_DNA"/>
</dbReference>
<evidence type="ECO:0000259" key="3">
    <source>
        <dbReference type="SMART" id="SM00413"/>
    </source>
</evidence>
<dbReference type="GeneID" id="20213638"/>
<dbReference type="SUPFAM" id="SSF46785">
    <property type="entry name" value="Winged helix' DNA-binding domain"/>
    <property type="match status" value="1"/>
</dbReference>
<dbReference type="GO" id="GO:0000981">
    <property type="term" value="F:DNA-binding transcription factor activity, RNA polymerase II-specific"/>
    <property type="evidence" value="ECO:0000318"/>
    <property type="project" value="GO_Central"/>
</dbReference>
<dbReference type="FunFam" id="1.10.10.10:FF:001384">
    <property type="entry name" value="Uncharacterized protein"/>
    <property type="match status" value="1"/>
</dbReference>
<dbReference type="CTD" id="20213638"/>
<dbReference type="InterPro" id="IPR046328">
    <property type="entry name" value="ETS_fam"/>
</dbReference>
<evidence type="ECO:0000313" key="6">
    <source>
        <dbReference type="Proteomes" id="UP000015101"/>
    </source>
</evidence>